<dbReference type="InterPro" id="IPR017853">
    <property type="entry name" value="GH"/>
</dbReference>
<comment type="caution">
    <text evidence="3">The sequence shown here is derived from an EMBL/GenBank/DDBJ whole genome shotgun (WGS) entry which is preliminary data.</text>
</comment>
<reference evidence="3" key="1">
    <citation type="submission" date="2022-08" db="EMBL/GenBank/DDBJ databases">
        <authorList>
            <person name="Gutierrez-Valencia J."/>
        </authorList>
    </citation>
    <scope>NUCLEOTIDE SEQUENCE</scope>
</reference>
<name>A0AAV0ISL7_9ROSI</name>
<dbReference type="PANTHER" id="PTHR10353:SF28">
    <property type="entry name" value="BETA-GLUCOSIDASE 44"/>
    <property type="match status" value="1"/>
</dbReference>
<protein>
    <recommendedName>
        <fullName evidence="5">Thioglucosidase</fullName>
    </recommendedName>
</protein>
<dbReference type="InterPro" id="IPR001360">
    <property type="entry name" value="Glyco_hydro_1"/>
</dbReference>
<dbReference type="EMBL" id="CAMGYJ010000004">
    <property type="protein sequence ID" value="CAI0400605.1"/>
    <property type="molecule type" value="Genomic_DNA"/>
</dbReference>
<dbReference type="Gene3D" id="3.20.20.80">
    <property type="entry name" value="Glycosidases"/>
    <property type="match status" value="1"/>
</dbReference>
<dbReference type="PANTHER" id="PTHR10353">
    <property type="entry name" value="GLYCOSYL HYDROLASE"/>
    <property type="match status" value="1"/>
</dbReference>
<accession>A0AAV0ISL7</accession>
<dbReference type="Proteomes" id="UP001154282">
    <property type="component" value="Unassembled WGS sequence"/>
</dbReference>
<organism evidence="3 4">
    <name type="scientific">Linum tenue</name>
    <dbReference type="NCBI Taxonomy" id="586396"/>
    <lineage>
        <taxon>Eukaryota</taxon>
        <taxon>Viridiplantae</taxon>
        <taxon>Streptophyta</taxon>
        <taxon>Embryophyta</taxon>
        <taxon>Tracheophyta</taxon>
        <taxon>Spermatophyta</taxon>
        <taxon>Magnoliopsida</taxon>
        <taxon>eudicotyledons</taxon>
        <taxon>Gunneridae</taxon>
        <taxon>Pentapetalae</taxon>
        <taxon>rosids</taxon>
        <taxon>fabids</taxon>
        <taxon>Malpighiales</taxon>
        <taxon>Linaceae</taxon>
        <taxon>Linum</taxon>
    </lineage>
</organism>
<gene>
    <name evidence="3" type="ORF">LITE_LOCUS10815</name>
</gene>
<evidence type="ECO:0000313" key="4">
    <source>
        <dbReference type="Proteomes" id="UP001154282"/>
    </source>
</evidence>
<dbReference type="Pfam" id="PF00232">
    <property type="entry name" value="Glyco_hydro_1"/>
    <property type="match status" value="1"/>
</dbReference>
<proteinExistence type="inferred from homology"/>
<dbReference type="SUPFAM" id="SSF51445">
    <property type="entry name" value="(Trans)glycosidases"/>
    <property type="match status" value="1"/>
</dbReference>
<evidence type="ECO:0000313" key="3">
    <source>
        <dbReference type="EMBL" id="CAI0400605.1"/>
    </source>
</evidence>
<comment type="similarity">
    <text evidence="1 2">Belongs to the glycosyl hydrolase 1 family.</text>
</comment>
<evidence type="ECO:0008006" key="5">
    <source>
        <dbReference type="Google" id="ProtNLM"/>
    </source>
</evidence>
<dbReference type="AlphaFoldDB" id="A0AAV0ISL7"/>
<keyword evidence="4" id="KW-1185">Reference proteome</keyword>
<evidence type="ECO:0000256" key="2">
    <source>
        <dbReference type="RuleBase" id="RU003690"/>
    </source>
</evidence>
<evidence type="ECO:0000256" key="1">
    <source>
        <dbReference type="ARBA" id="ARBA00010838"/>
    </source>
</evidence>
<dbReference type="GO" id="GO:0005975">
    <property type="term" value="P:carbohydrate metabolic process"/>
    <property type="evidence" value="ECO:0007669"/>
    <property type="project" value="InterPro"/>
</dbReference>
<sequence>MASKDGRGPSIWDDFIRRPGALSSSISYYADFCFKTFGDRVKNWMTFNEPRVTAALGYDNGIFAPGRCSKTYGNCTVGNSGTEPYIVAHNLILAHATAVQRYREKYQVSDLHTFVFTS</sequence>
<dbReference type="GO" id="GO:0008422">
    <property type="term" value="F:beta-glucosidase activity"/>
    <property type="evidence" value="ECO:0007669"/>
    <property type="project" value="TreeGrafter"/>
</dbReference>